<dbReference type="WBParaSite" id="RSKR_0000888066.1">
    <property type="protein sequence ID" value="RSKR_0000888066.1"/>
    <property type="gene ID" value="RSKR_0000888066"/>
</dbReference>
<sequence length="230" mass="26162">MAHLQGEVHINLPKYVSVEFPGIVKNANKALEMLGDPKRLETVKKGTISDRQELTSGENSQLLVKVRRNLRTQKQSLVVCGEVTTLYTFKVRTDFLVIPTEVPKTCKDIPKDLSGALFPRTSKEAYGRYGVPSLRMLCRELEDKEYEKFVTTKGHGTNMRTERKALSIVVQKDEQFPKEATKAAITEAEIGWKEYFQNLANYGFHVVINEVKKDINEIANQMDNQEITVL</sequence>
<dbReference type="Proteomes" id="UP000095286">
    <property type="component" value="Unplaced"/>
</dbReference>
<evidence type="ECO:0000313" key="2">
    <source>
        <dbReference type="WBParaSite" id="RSKR_0000888066.1"/>
    </source>
</evidence>
<evidence type="ECO:0000313" key="1">
    <source>
        <dbReference type="Proteomes" id="UP000095286"/>
    </source>
</evidence>
<reference evidence="2" key="1">
    <citation type="submission" date="2016-11" db="UniProtKB">
        <authorList>
            <consortium name="WormBaseParasite"/>
        </authorList>
    </citation>
    <scope>IDENTIFICATION</scope>
    <source>
        <strain evidence="2">KR3021</strain>
    </source>
</reference>
<organism evidence="1 2">
    <name type="scientific">Rhabditophanes sp. KR3021</name>
    <dbReference type="NCBI Taxonomy" id="114890"/>
    <lineage>
        <taxon>Eukaryota</taxon>
        <taxon>Metazoa</taxon>
        <taxon>Ecdysozoa</taxon>
        <taxon>Nematoda</taxon>
        <taxon>Chromadorea</taxon>
        <taxon>Rhabditida</taxon>
        <taxon>Tylenchina</taxon>
        <taxon>Panagrolaimomorpha</taxon>
        <taxon>Strongyloidoidea</taxon>
        <taxon>Alloionematidae</taxon>
        <taxon>Rhabditophanes</taxon>
    </lineage>
</organism>
<accession>A0AC35U887</accession>
<proteinExistence type="predicted"/>
<protein>
    <submittedName>
        <fullName evidence="2">Tau95_N domain-containing protein</fullName>
    </submittedName>
</protein>
<name>A0AC35U887_9BILA</name>